<keyword evidence="1" id="KW-0479">Metal-binding</keyword>
<dbReference type="EMBL" id="DS995706">
    <property type="protein sequence ID" value="EEQ33419.1"/>
    <property type="molecule type" value="Genomic_DNA"/>
</dbReference>
<dbReference type="GeneID" id="9227880"/>
<evidence type="ECO:0000256" key="1">
    <source>
        <dbReference type="ARBA" id="ARBA00022723"/>
    </source>
</evidence>
<dbReference type="InterPro" id="IPR036236">
    <property type="entry name" value="Znf_C2H2_sf"/>
</dbReference>
<feature type="domain" description="C2H2-type" evidence="6">
    <location>
        <begin position="160"/>
        <end position="187"/>
    </location>
</feature>
<dbReference type="InterPro" id="IPR013087">
    <property type="entry name" value="Znf_C2H2_type"/>
</dbReference>
<dbReference type="SUPFAM" id="SSF57667">
    <property type="entry name" value="beta-beta-alpha zinc fingers"/>
    <property type="match status" value="1"/>
</dbReference>
<feature type="region of interest" description="Disordered" evidence="5">
    <location>
        <begin position="1"/>
        <end position="36"/>
    </location>
</feature>
<dbReference type="PROSITE" id="PS00028">
    <property type="entry name" value="ZINC_FINGER_C2H2_1"/>
    <property type="match status" value="1"/>
</dbReference>
<keyword evidence="2 4" id="KW-0863">Zinc-finger</keyword>
<keyword evidence="3" id="KW-0862">Zinc</keyword>
<protein>
    <recommendedName>
        <fullName evidence="6">C2H2-type domain-containing protein</fullName>
    </recommendedName>
</protein>
<feature type="compositionally biased region" description="Polar residues" evidence="5">
    <location>
        <begin position="106"/>
        <end position="122"/>
    </location>
</feature>
<evidence type="ECO:0000256" key="2">
    <source>
        <dbReference type="ARBA" id="ARBA00022771"/>
    </source>
</evidence>
<dbReference type="VEuPathDB" id="FungiDB:MCYG_06238"/>
<dbReference type="GO" id="GO:0000978">
    <property type="term" value="F:RNA polymerase II cis-regulatory region sequence-specific DNA binding"/>
    <property type="evidence" value="ECO:0007669"/>
    <property type="project" value="TreeGrafter"/>
</dbReference>
<proteinExistence type="predicted"/>
<dbReference type="eggNOG" id="KOG1721">
    <property type="taxonomic scope" value="Eukaryota"/>
</dbReference>
<organism evidence="7 8">
    <name type="scientific">Arthroderma otae (strain ATCC MYA-4605 / CBS 113480)</name>
    <name type="common">Microsporum canis</name>
    <dbReference type="NCBI Taxonomy" id="554155"/>
    <lineage>
        <taxon>Eukaryota</taxon>
        <taxon>Fungi</taxon>
        <taxon>Dikarya</taxon>
        <taxon>Ascomycota</taxon>
        <taxon>Pezizomycotina</taxon>
        <taxon>Eurotiomycetes</taxon>
        <taxon>Eurotiomycetidae</taxon>
        <taxon>Onygenales</taxon>
        <taxon>Arthrodermataceae</taxon>
        <taxon>Microsporum</taxon>
    </lineage>
</organism>
<evidence type="ECO:0000256" key="5">
    <source>
        <dbReference type="SAM" id="MobiDB-lite"/>
    </source>
</evidence>
<evidence type="ECO:0000256" key="4">
    <source>
        <dbReference type="PROSITE-ProRule" id="PRU00042"/>
    </source>
</evidence>
<gene>
    <name evidence="7" type="ORF">MCYG_06238</name>
</gene>
<dbReference type="PANTHER" id="PTHR23235:SF120">
    <property type="entry name" value="KRUPPEL-LIKE FACTOR 15"/>
    <property type="match status" value="1"/>
</dbReference>
<dbReference type="GO" id="GO:0008270">
    <property type="term" value="F:zinc ion binding"/>
    <property type="evidence" value="ECO:0007669"/>
    <property type="project" value="UniProtKB-KW"/>
</dbReference>
<feature type="compositionally biased region" description="Polar residues" evidence="5">
    <location>
        <begin position="194"/>
        <end position="209"/>
    </location>
</feature>
<dbReference type="RefSeq" id="XP_002844274.1">
    <property type="nucleotide sequence ID" value="XM_002844228.1"/>
</dbReference>
<dbReference type="FunFam" id="3.30.160.60:FF:002343">
    <property type="entry name" value="Zinc finger protein 33A"/>
    <property type="match status" value="1"/>
</dbReference>
<dbReference type="HOGENOM" id="CLU_081334_0_0_1"/>
<dbReference type="Proteomes" id="UP000002035">
    <property type="component" value="Unassembled WGS sequence"/>
</dbReference>
<feature type="compositionally biased region" description="Basic and acidic residues" evidence="5">
    <location>
        <begin position="173"/>
        <end position="186"/>
    </location>
</feature>
<keyword evidence="8" id="KW-1185">Reference proteome</keyword>
<dbReference type="AlphaFoldDB" id="C5FU35"/>
<dbReference type="STRING" id="554155.C5FU35"/>
<evidence type="ECO:0000259" key="6">
    <source>
        <dbReference type="PROSITE" id="PS50157"/>
    </source>
</evidence>
<dbReference type="Pfam" id="PF00096">
    <property type="entry name" value="zf-C2H2"/>
    <property type="match status" value="1"/>
</dbReference>
<feature type="region of interest" description="Disordered" evidence="5">
    <location>
        <begin position="100"/>
        <end position="127"/>
    </location>
</feature>
<evidence type="ECO:0000256" key="3">
    <source>
        <dbReference type="ARBA" id="ARBA00022833"/>
    </source>
</evidence>
<evidence type="ECO:0000313" key="7">
    <source>
        <dbReference type="EMBL" id="EEQ33419.1"/>
    </source>
</evidence>
<feature type="domain" description="C2H2-type" evidence="6">
    <location>
        <begin position="127"/>
        <end position="159"/>
    </location>
</feature>
<evidence type="ECO:0000313" key="8">
    <source>
        <dbReference type="Proteomes" id="UP000002035"/>
    </source>
</evidence>
<reference evidence="8" key="1">
    <citation type="journal article" date="2012" name="MBio">
        <title>Comparative genome analysis of Trichophyton rubrum and related dermatophytes reveals candidate genes involved in infection.</title>
        <authorList>
            <person name="Martinez D.A."/>
            <person name="Oliver B.G."/>
            <person name="Graeser Y."/>
            <person name="Goldberg J.M."/>
            <person name="Li W."/>
            <person name="Martinez-Rossi N.M."/>
            <person name="Monod M."/>
            <person name="Shelest E."/>
            <person name="Barton R.C."/>
            <person name="Birch E."/>
            <person name="Brakhage A.A."/>
            <person name="Chen Z."/>
            <person name="Gurr S.J."/>
            <person name="Heiman D."/>
            <person name="Heitman J."/>
            <person name="Kosti I."/>
            <person name="Rossi A."/>
            <person name="Saif S."/>
            <person name="Samalova M."/>
            <person name="Saunders C.W."/>
            <person name="Shea T."/>
            <person name="Summerbell R.C."/>
            <person name="Xu J."/>
            <person name="Young S."/>
            <person name="Zeng Q."/>
            <person name="Birren B.W."/>
            <person name="Cuomo C.A."/>
            <person name="White T.C."/>
        </authorList>
    </citation>
    <scope>NUCLEOTIDE SEQUENCE [LARGE SCALE GENOMIC DNA]</scope>
    <source>
        <strain evidence="8">ATCC MYA-4605 / CBS 113480</strain>
    </source>
</reference>
<accession>C5FU35</accession>
<dbReference type="OrthoDB" id="6365676at2759"/>
<name>C5FU35_ARTOC</name>
<dbReference type="SMART" id="SM00355">
    <property type="entry name" value="ZnF_C2H2"/>
    <property type="match status" value="1"/>
</dbReference>
<dbReference type="PROSITE" id="PS50157">
    <property type="entry name" value="ZINC_FINGER_C2H2_2"/>
    <property type="match status" value="2"/>
</dbReference>
<dbReference type="OMA" id="ESHYYSY"/>
<sequence>MSRGPEKQRMVSILNNDDNPSFVVRPSKSSKYRQEPAAYSSQLQAWPTSSPESHFYSYELQTHGSLPPQYAMPHGLPHGYEHHERGSAAHVLQDDRQIAERDRLSPRSSYSNLAEYTAPPTTKKNKHACPYAASHGCPATFTTSGHAARHGKKHTGEKRVHCPVCNKAFTRKDNMKQHQRTHRESGADTDFEGQDQNVSDAAYSQSPGSSIAYPPAYDPDASMNSRYPQHRRHSSRSATSYDTSPRYLSRELADPLDPEDERRRRSSAYRSDSVSSGLDSLAIASTNSSYGSRHISKK</sequence>
<dbReference type="Gene3D" id="3.30.160.60">
    <property type="entry name" value="Classic Zinc Finger"/>
    <property type="match status" value="1"/>
</dbReference>
<dbReference type="PANTHER" id="PTHR23235">
    <property type="entry name" value="KRUEPPEL-LIKE TRANSCRIPTION FACTOR"/>
    <property type="match status" value="1"/>
</dbReference>
<dbReference type="GO" id="GO:0000981">
    <property type="term" value="F:DNA-binding transcription factor activity, RNA polymerase II-specific"/>
    <property type="evidence" value="ECO:0007669"/>
    <property type="project" value="TreeGrafter"/>
</dbReference>
<feature type="region of interest" description="Disordered" evidence="5">
    <location>
        <begin position="173"/>
        <end position="298"/>
    </location>
</feature>